<dbReference type="SUPFAM" id="SSF55120">
    <property type="entry name" value="Pseudouridine synthase"/>
    <property type="match status" value="2"/>
</dbReference>
<dbReference type="Gene3D" id="3.30.2350.10">
    <property type="entry name" value="Pseudouridine synthase"/>
    <property type="match status" value="2"/>
</dbReference>
<dbReference type="InParanoid" id="D2V9L8"/>
<dbReference type="GO" id="GO:0001522">
    <property type="term" value="P:pseudouridine synthesis"/>
    <property type="evidence" value="ECO:0007669"/>
    <property type="project" value="InterPro"/>
</dbReference>
<feature type="domain" description="Pseudouridine synthase RsuA/RluA-like" evidence="2">
    <location>
        <begin position="198"/>
        <end position="322"/>
    </location>
</feature>
<reference evidence="3 4" key="1">
    <citation type="journal article" date="2010" name="Cell">
        <title>The genome of Naegleria gruberi illuminates early eukaryotic versatility.</title>
        <authorList>
            <person name="Fritz-Laylin L.K."/>
            <person name="Prochnik S.E."/>
            <person name="Ginger M.L."/>
            <person name="Dacks J.B."/>
            <person name="Carpenter M.L."/>
            <person name="Field M.C."/>
            <person name="Kuo A."/>
            <person name="Paredez A."/>
            <person name="Chapman J."/>
            <person name="Pham J."/>
            <person name="Shu S."/>
            <person name="Neupane R."/>
            <person name="Cipriano M."/>
            <person name="Mancuso J."/>
            <person name="Tu H."/>
            <person name="Salamov A."/>
            <person name="Lindquist E."/>
            <person name="Shapiro H."/>
            <person name="Lucas S."/>
            <person name="Grigoriev I.V."/>
            <person name="Cande W.Z."/>
            <person name="Fulton C."/>
            <person name="Rokhsar D.S."/>
            <person name="Dawson S.C."/>
        </authorList>
    </citation>
    <scope>NUCLEOTIDE SEQUENCE [LARGE SCALE GENOMIC DNA]</scope>
    <source>
        <strain evidence="3 4">NEG-M</strain>
    </source>
</reference>
<dbReference type="GeneID" id="8848699"/>
<dbReference type="OMA" id="HNANHIL"/>
<dbReference type="InterPro" id="IPR006145">
    <property type="entry name" value="PsdUridine_synth_RsuA/RluA"/>
</dbReference>
<dbReference type="RefSeq" id="XP_002679354.1">
    <property type="nucleotide sequence ID" value="XM_002679308.1"/>
</dbReference>
<gene>
    <name evidence="3" type="ORF">NAEGRDRAFT_65485</name>
</gene>
<dbReference type="GO" id="GO:0003723">
    <property type="term" value="F:RNA binding"/>
    <property type="evidence" value="ECO:0007669"/>
    <property type="project" value="UniProtKB-KW"/>
</dbReference>
<dbReference type="EMBL" id="GG738858">
    <property type="protein sequence ID" value="EFC46610.1"/>
    <property type="molecule type" value="Genomic_DNA"/>
</dbReference>
<dbReference type="KEGG" id="ngr:NAEGRDRAFT_65485"/>
<dbReference type="InterPro" id="IPR050188">
    <property type="entry name" value="RluA_PseudoU_synthase"/>
</dbReference>
<accession>D2V9L8</accession>
<dbReference type="InterPro" id="IPR020103">
    <property type="entry name" value="PsdUridine_synth_cat_dom_sf"/>
</dbReference>
<dbReference type="STRING" id="5762.D2V9L8"/>
<evidence type="ECO:0000256" key="1">
    <source>
        <dbReference type="PROSITE-ProRule" id="PRU00182"/>
    </source>
</evidence>
<dbReference type="GO" id="GO:0009982">
    <property type="term" value="F:pseudouridine synthase activity"/>
    <property type="evidence" value="ECO:0007669"/>
    <property type="project" value="InterPro"/>
</dbReference>
<organism evidence="4">
    <name type="scientific">Naegleria gruberi</name>
    <name type="common">Amoeba</name>
    <dbReference type="NCBI Taxonomy" id="5762"/>
    <lineage>
        <taxon>Eukaryota</taxon>
        <taxon>Discoba</taxon>
        <taxon>Heterolobosea</taxon>
        <taxon>Tetramitia</taxon>
        <taxon>Eutetramitia</taxon>
        <taxon>Vahlkampfiidae</taxon>
        <taxon>Naegleria</taxon>
    </lineage>
</organism>
<dbReference type="PROSITE" id="PS50889">
    <property type="entry name" value="S4"/>
    <property type="match status" value="1"/>
</dbReference>
<sequence>MLGRSLHKTLKLFRGHTTLQHHQQWATTTTVQKYNHYRFLQHGLSEWRVNNYSSSLRRKKKGVDVFSILKTKYLECSEKDVIEGRKKSVKFSVLNTEDVEEDSPILSEKIRVDKLLSQTVPISREYAQFLLSNGYVKANNKKLNEDNKFIKFTDILKGLQIEIYLENRPFSANLTPMKHVEMYDGPIAPIHVLYEDKDVIVVNKPVGYAVHSSKSKPESETMIYAIRNYVLSKEKEKEKSKKKSKQTTNTLPLNINLAHRMESQMSGVLICGKNSHSIQKLSEQFLPNTNLQKQYITVCAVPNINSLKKKLNPFYHLKEEFDEDEETTDDEEGSNLSEKDILSSFGVSKKPDRFADLNLGEAEELFVDDYGDMEEDGDEELDLLEGMGEEHETLDLSGGWKDMRKEHEMLKEKYEKATKNTTLTLEGDLKFVMHPEYNVQVLQRAGTHELPSTKVLRNIKTVVNVLELNEDNRIALATVSIPSGSVQQVRSHLATNGIPMLGDFPYFDQVDNRIPIGLSKNLNVNKIFFHLYKIVFQHPTSGKNVIVKAPLMSPMKEFVEKQFSESVVDKYINLNSDEE</sequence>
<name>D2V9L8_NAEGR</name>
<dbReference type="VEuPathDB" id="AmoebaDB:NAEGRDRAFT_65485"/>
<dbReference type="SUPFAM" id="SSF55174">
    <property type="entry name" value="Alpha-L RNA-binding motif"/>
    <property type="match status" value="1"/>
</dbReference>
<protein>
    <submittedName>
        <fullName evidence="3">Predicted protein</fullName>
    </submittedName>
</protein>
<evidence type="ECO:0000259" key="2">
    <source>
        <dbReference type="Pfam" id="PF00849"/>
    </source>
</evidence>
<dbReference type="Pfam" id="PF00849">
    <property type="entry name" value="PseudoU_synth_2"/>
    <property type="match status" value="1"/>
</dbReference>
<dbReference type="PANTHER" id="PTHR21600">
    <property type="entry name" value="MITOCHONDRIAL RNA PSEUDOURIDINE SYNTHASE"/>
    <property type="match status" value="1"/>
</dbReference>
<dbReference type="AlphaFoldDB" id="D2V9L8"/>
<keyword evidence="1" id="KW-0694">RNA-binding</keyword>
<dbReference type="Proteomes" id="UP000006671">
    <property type="component" value="Unassembled WGS sequence"/>
</dbReference>
<evidence type="ECO:0000313" key="4">
    <source>
        <dbReference type="Proteomes" id="UP000006671"/>
    </source>
</evidence>
<dbReference type="OrthoDB" id="418349at2759"/>
<proteinExistence type="predicted"/>
<keyword evidence="4" id="KW-1185">Reference proteome</keyword>
<evidence type="ECO:0000313" key="3">
    <source>
        <dbReference type="EMBL" id="EFC46610.1"/>
    </source>
</evidence>